<reference evidence="2 3" key="1">
    <citation type="submission" date="2023-03" db="EMBL/GenBank/DDBJ databases">
        <title>High recombination rates correlate with genetic variation in Cardiocondyla obscurior ants.</title>
        <authorList>
            <person name="Errbii M."/>
        </authorList>
    </citation>
    <scope>NUCLEOTIDE SEQUENCE [LARGE SCALE GENOMIC DNA]</scope>
    <source>
        <strain evidence="2">Alpha-2009</strain>
        <tissue evidence="2">Whole body</tissue>
    </source>
</reference>
<accession>A0AAW2F910</accession>
<keyword evidence="1" id="KW-0812">Transmembrane</keyword>
<evidence type="ECO:0008006" key="4">
    <source>
        <dbReference type="Google" id="ProtNLM"/>
    </source>
</evidence>
<evidence type="ECO:0000256" key="1">
    <source>
        <dbReference type="SAM" id="Phobius"/>
    </source>
</evidence>
<dbReference type="AlphaFoldDB" id="A0AAW2F910"/>
<proteinExistence type="predicted"/>
<keyword evidence="1" id="KW-0472">Membrane</keyword>
<sequence>MVHGQIYKRNADRSNETVVARDSYSGKISRIHLRTPLSAPRAYVSAPYKTNYLNGIVCLTLANINLPVIFACSFHSFGVSVVKQKEKKKKKKNQCVFMRSHQNIDKILLLNGDRREGGWGKSGAAVAIFRVLSNCCRTTRDSGGFAAT</sequence>
<evidence type="ECO:0000313" key="2">
    <source>
        <dbReference type="EMBL" id="KAL0111962.1"/>
    </source>
</evidence>
<dbReference type="Proteomes" id="UP001430953">
    <property type="component" value="Unassembled WGS sequence"/>
</dbReference>
<evidence type="ECO:0000313" key="3">
    <source>
        <dbReference type="Proteomes" id="UP001430953"/>
    </source>
</evidence>
<name>A0AAW2F910_9HYME</name>
<feature type="transmembrane region" description="Helical" evidence="1">
    <location>
        <begin position="52"/>
        <end position="82"/>
    </location>
</feature>
<protein>
    <recommendedName>
        <fullName evidence="4">Ribosomal protein L2</fullName>
    </recommendedName>
</protein>
<keyword evidence="1" id="KW-1133">Transmembrane helix</keyword>
<comment type="caution">
    <text evidence="2">The sequence shown here is derived from an EMBL/GenBank/DDBJ whole genome shotgun (WGS) entry which is preliminary data.</text>
</comment>
<gene>
    <name evidence="2" type="ORF">PUN28_013291</name>
</gene>
<keyword evidence="3" id="KW-1185">Reference proteome</keyword>
<dbReference type="EMBL" id="JADYXP020000013">
    <property type="protein sequence ID" value="KAL0111962.1"/>
    <property type="molecule type" value="Genomic_DNA"/>
</dbReference>
<organism evidence="2 3">
    <name type="scientific">Cardiocondyla obscurior</name>
    <dbReference type="NCBI Taxonomy" id="286306"/>
    <lineage>
        <taxon>Eukaryota</taxon>
        <taxon>Metazoa</taxon>
        <taxon>Ecdysozoa</taxon>
        <taxon>Arthropoda</taxon>
        <taxon>Hexapoda</taxon>
        <taxon>Insecta</taxon>
        <taxon>Pterygota</taxon>
        <taxon>Neoptera</taxon>
        <taxon>Endopterygota</taxon>
        <taxon>Hymenoptera</taxon>
        <taxon>Apocrita</taxon>
        <taxon>Aculeata</taxon>
        <taxon>Formicoidea</taxon>
        <taxon>Formicidae</taxon>
        <taxon>Myrmicinae</taxon>
        <taxon>Cardiocondyla</taxon>
    </lineage>
</organism>